<evidence type="ECO:0000259" key="1">
    <source>
        <dbReference type="PROSITE" id="PS51704"/>
    </source>
</evidence>
<dbReference type="AlphaFoldDB" id="A0A2T9YJ17"/>
<keyword evidence="3" id="KW-1185">Reference proteome</keyword>
<evidence type="ECO:0000313" key="2">
    <source>
        <dbReference type="EMBL" id="PVU92330.1"/>
    </source>
</evidence>
<proteinExistence type="predicted"/>
<accession>A0A2T9YJ17</accession>
<evidence type="ECO:0000313" key="3">
    <source>
        <dbReference type="Proteomes" id="UP000245383"/>
    </source>
</evidence>
<dbReference type="PANTHER" id="PTHR33223">
    <property type="entry name" value="CCHC-TYPE DOMAIN-CONTAINING PROTEIN"/>
    <property type="match status" value="1"/>
</dbReference>
<name>A0A2T9YJ17_9FUNG</name>
<protein>
    <recommendedName>
        <fullName evidence="1">GP-PDE domain-containing protein</fullName>
    </recommendedName>
</protein>
<dbReference type="OrthoDB" id="5593145at2759"/>
<dbReference type="STRING" id="133385.A0A2T9YJ17"/>
<organism evidence="2 3">
    <name type="scientific">Smittium simulii</name>
    <dbReference type="NCBI Taxonomy" id="133385"/>
    <lineage>
        <taxon>Eukaryota</taxon>
        <taxon>Fungi</taxon>
        <taxon>Fungi incertae sedis</taxon>
        <taxon>Zoopagomycota</taxon>
        <taxon>Kickxellomycotina</taxon>
        <taxon>Harpellomycetes</taxon>
        <taxon>Harpellales</taxon>
        <taxon>Legeriomycetaceae</taxon>
        <taxon>Smittium</taxon>
    </lineage>
</organism>
<dbReference type="Pfam" id="PF03732">
    <property type="entry name" value="Retrotrans_gag"/>
    <property type="match status" value="1"/>
</dbReference>
<dbReference type="PROSITE" id="PS51704">
    <property type="entry name" value="GP_PDE"/>
    <property type="match status" value="1"/>
</dbReference>
<comment type="caution">
    <text evidence="2">The sequence shown here is derived from an EMBL/GenBank/DDBJ whole genome shotgun (WGS) entry which is preliminary data.</text>
</comment>
<sequence length="135" mass="16185">MLPTVFETKNGEDPVAWINRYKLLVKLNKWSESEAIDLIQLFLGKKEELWYESIKEKIQTLTELEEKFKDKYATKEFEYLTWNKLQTIKQSNYEEFEDFVVELESLLRKFGVKEDKVKLQILIQALDSKSRNKVL</sequence>
<dbReference type="GO" id="GO:0008081">
    <property type="term" value="F:phosphoric diester hydrolase activity"/>
    <property type="evidence" value="ECO:0007669"/>
    <property type="project" value="InterPro"/>
</dbReference>
<feature type="domain" description="GP-PDE" evidence="1">
    <location>
        <begin position="1"/>
        <end position="135"/>
    </location>
</feature>
<dbReference type="EMBL" id="MBFR01000166">
    <property type="protein sequence ID" value="PVU92330.1"/>
    <property type="molecule type" value="Genomic_DNA"/>
</dbReference>
<gene>
    <name evidence="2" type="ORF">BB561_003905</name>
</gene>
<reference evidence="2 3" key="1">
    <citation type="journal article" date="2018" name="MBio">
        <title>Comparative Genomics Reveals the Core Gene Toolbox for the Fungus-Insect Symbiosis.</title>
        <authorList>
            <person name="Wang Y."/>
            <person name="Stata M."/>
            <person name="Wang W."/>
            <person name="Stajich J.E."/>
            <person name="White M.M."/>
            <person name="Moncalvo J.M."/>
        </authorList>
    </citation>
    <scope>NUCLEOTIDE SEQUENCE [LARGE SCALE GENOMIC DNA]</scope>
    <source>
        <strain evidence="2 3">SWE-8-4</strain>
    </source>
</reference>
<dbReference type="GO" id="GO:0006629">
    <property type="term" value="P:lipid metabolic process"/>
    <property type="evidence" value="ECO:0007669"/>
    <property type="project" value="InterPro"/>
</dbReference>
<dbReference type="InterPro" id="IPR005162">
    <property type="entry name" value="Retrotrans_gag_dom"/>
</dbReference>
<dbReference type="InterPro" id="IPR030395">
    <property type="entry name" value="GP_PDE_dom"/>
</dbReference>
<dbReference type="PANTHER" id="PTHR33223:SF6">
    <property type="entry name" value="CCHC-TYPE DOMAIN-CONTAINING PROTEIN"/>
    <property type="match status" value="1"/>
</dbReference>
<dbReference type="Proteomes" id="UP000245383">
    <property type="component" value="Unassembled WGS sequence"/>
</dbReference>